<dbReference type="PANTHER" id="PTHR42085">
    <property type="entry name" value="F-BOX DOMAIN-CONTAINING PROTEIN"/>
    <property type="match status" value="1"/>
</dbReference>
<accession>A0AAE0TNS6</accession>
<dbReference type="PANTHER" id="PTHR42085:SF1">
    <property type="entry name" value="F-BOX DOMAIN-CONTAINING PROTEIN"/>
    <property type="match status" value="1"/>
</dbReference>
<dbReference type="AlphaFoldDB" id="A0AAE0TNS6"/>
<evidence type="ECO:0008006" key="3">
    <source>
        <dbReference type="Google" id="ProtNLM"/>
    </source>
</evidence>
<name>A0AAE0TNS6_9PEZI</name>
<sequence>MHDQSQSPFFLLPAELREQIYHFSLVVDRPILNAATTLLVPADERDIPPLGLALRRTCRRIYAELHIDVVFSGNDFSFTRPMLASWFLGHLTPAQHQSIRTLIVDLSDLEHGGGEGGVAAGANGLTVGGRWLHYLGCTPTMHDSTRDCMYKAETLVTDLPHIETLVLDIVRLQDLADEAPGLMFDRACVDRLLYKLVVETWSGYEDTSWSSNLRDIVLVGRTNSGRIVRKSIFGDANPTSGIDRDSRRWTHVRQYEKRDLYKTFAVHTNGRIKAPGEKNNVSTTTSHENERGMLSLGKGGEYLLWTPSASNSSLCRRIRMSDVSHLDVRKRPQYGTLGLANLVVVVGEDVARYEFECCVNGLPLEGEGEWYDEMLEALVVAWVCWRRVPRGVSGFQQYDPPTNVEM</sequence>
<comment type="caution">
    <text evidence="1">The sequence shown here is derived from an EMBL/GenBank/DDBJ whole genome shotgun (WGS) entry which is preliminary data.</text>
</comment>
<evidence type="ECO:0000313" key="2">
    <source>
        <dbReference type="Proteomes" id="UP001274830"/>
    </source>
</evidence>
<keyword evidence="2" id="KW-1185">Reference proteome</keyword>
<gene>
    <name evidence="1" type="ORF">LTR78_009401</name>
</gene>
<reference evidence="1" key="1">
    <citation type="submission" date="2023-07" db="EMBL/GenBank/DDBJ databases">
        <title>Black Yeasts Isolated from many extreme environments.</title>
        <authorList>
            <person name="Coleine C."/>
            <person name="Stajich J.E."/>
            <person name="Selbmann L."/>
        </authorList>
    </citation>
    <scope>NUCLEOTIDE SEQUENCE</scope>
    <source>
        <strain evidence="1">CCFEE 5485</strain>
    </source>
</reference>
<dbReference type="Proteomes" id="UP001274830">
    <property type="component" value="Unassembled WGS sequence"/>
</dbReference>
<protein>
    <recommendedName>
        <fullName evidence="3">F-box domain-containing protein</fullName>
    </recommendedName>
</protein>
<proteinExistence type="predicted"/>
<evidence type="ECO:0000313" key="1">
    <source>
        <dbReference type="EMBL" id="KAK3670709.1"/>
    </source>
</evidence>
<organism evidence="1 2">
    <name type="scientific">Recurvomyces mirabilis</name>
    <dbReference type="NCBI Taxonomy" id="574656"/>
    <lineage>
        <taxon>Eukaryota</taxon>
        <taxon>Fungi</taxon>
        <taxon>Dikarya</taxon>
        <taxon>Ascomycota</taxon>
        <taxon>Pezizomycotina</taxon>
        <taxon>Dothideomycetes</taxon>
        <taxon>Dothideomycetidae</taxon>
        <taxon>Mycosphaerellales</taxon>
        <taxon>Teratosphaeriaceae</taxon>
        <taxon>Recurvomyces</taxon>
    </lineage>
</organism>
<dbReference type="EMBL" id="JAUTXT010000052">
    <property type="protein sequence ID" value="KAK3670709.1"/>
    <property type="molecule type" value="Genomic_DNA"/>
</dbReference>
<dbReference type="InterPro" id="IPR038883">
    <property type="entry name" value="AN11006-like"/>
</dbReference>